<feature type="transmembrane region" description="Helical" evidence="8">
    <location>
        <begin position="291"/>
        <end position="312"/>
    </location>
</feature>
<feature type="domain" description="Amino acid transporter transmembrane" evidence="9">
    <location>
        <begin position="228"/>
        <end position="311"/>
    </location>
</feature>
<keyword evidence="11" id="KW-1185">Reference proteome</keyword>
<feature type="region of interest" description="Disordered" evidence="7">
    <location>
        <begin position="1"/>
        <end position="45"/>
    </location>
</feature>
<organism evidence="10 11">
    <name type="scientific">Carnegiea gigantea</name>
    <dbReference type="NCBI Taxonomy" id="171969"/>
    <lineage>
        <taxon>Eukaryota</taxon>
        <taxon>Viridiplantae</taxon>
        <taxon>Streptophyta</taxon>
        <taxon>Embryophyta</taxon>
        <taxon>Tracheophyta</taxon>
        <taxon>Spermatophyta</taxon>
        <taxon>Magnoliopsida</taxon>
        <taxon>eudicotyledons</taxon>
        <taxon>Gunneridae</taxon>
        <taxon>Pentapetalae</taxon>
        <taxon>Caryophyllales</taxon>
        <taxon>Cactineae</taxon>
        <taxon>Cactaceae</taxon>
        <taxon>Cactoideae</taxon>
        <taxon>Echinocereeae</taxon>
        <taxon>Carnegiea</taxon>
    </lineage>
</organism>
<dbReference type="InterPro" id="IPR013057">
    <property type="entry name" value="AA_transpt_TM"/>
</dbReference>
<proteinExistence type="predicted"/>
<evidence type="ECO:0000256" key="7">
    <source>
        <dbReference type="SAM" id="MobiDB-lite"/>
    </source>
</evidence>
<feature type="transmembrane region" description="Helical" evidence="8">
    <location>
        <begin position="260"/>
        <end position="279"/>
    </location>
</feature>
<keyword evidence="4" id="KW-0029">Amino-acid transport</keyword>
<feature type="domain" description="Amino acid transporter transmembrane" evidence="9">
    <location>
        <begin position="52"/>
        <end position="168"/>
    </location>
</feature>
<feature type="compositionally biased region" description="Basic and acidic residues" evidence="7">
    <location>
        <begin position="19"/>
        <end position="31"/>
    </location>
</feature>
<name>A0A9Q1K9Z8_9CARY</name>
<evidence type="ECO:0000313" key="11">
    <source>
        <dbReference type="Proteomes" id="UP001153076"/>
    </source>
</evidence>
<keyword evidence="5 8" id="KW-1133">Transmembrane helix</keyword>
<keyword evidence="3 8" id="KW-0812">Transmembrane</keyword>
<gene>
    <name evidence="10" type="ORF">Cgig2_017927</name>
</gene>
<evidence type="ECO:0000256" key="2">
    <source>
        <dbReference type="ARBA" id="ARBA00022448"/>
    </source>
</evidence>
<evidence type="ECO:0000256" key="6">
    <source>
        <dbReference type="ARBA" id="ARBA00023136"/>
    </source>
</evidence>
<sequence>MEEVRRSLLDSNPESPQAMEHEAKGSNEDKLIQGSASTKPIGPTRQSKPRIGLLSVLHALASGGWVSFILLFLIAMTASLSRILVKRCLEVSPNIKSYVHIGEHAYGKVGRVVISVIRYIELYMVPIGFLILEGDTLYNLFSGFHIHGMGLVSGKKGFVTIVSLLLIPSHPRLCCNGYLWLFDVCIKYESPNHTKPSNRAKKLTSGNIHHHDHSLGKICTNGEADCEDHKAFRLLIRTAFVASQMVMALAFPFYGYLMSLRGALLCANISLTIPCVCYWKIKGTRWEVEVIVIVGIIIFGALIVTLGTYSSLVEIIDAIKGSTN</sequence>
<comment type="caution">
    <text evidence="10">The sequence shown here is derived from an EMBL/GenBank/DDBJ whole genome shotgun (WGS) entry which is preliminary data.</text>
</comment>
<feature type="transmembrane region" description="Helical" evidence="8">
    <location>
        <begin position="51"/>
        <end position="77"/>
    </location>
</feature>
<evidence type="ECO:0000256" key="1">
    <source>
        <dbReference type="ARBA" id="ARBA00004370"/>
    </source>
</evidence>
<dbReference type="PANTHER" id="PTHR48017">
    <property type="entry name" value="OS05G0424000 PROTEIN-RELATED"/>
    <property type="match status" value="1"/>
</dbReference>
<keyword evidence="2" id="KW-0813">Transport</keyword>
<keyword evidence="6 8" id="KW-0472">Membrane</keyword>
<dbReference type="GO" id="GO:0006865">
    <property type="term" value="P:amino acid transport"/>
    <property type="evidence" value="ECO:0007669"/>
    <property type="project" value="UniProtKB-KW"/>
</dbReference>
<dbReference type="AlphaFoldDB" id="A0A9Q1K9Z8"/>
<evidence type="ECO:0000256" key="3">
    <source>
        <dbReference type="ARBA" id="ARBA00022692"/>
    </source>
</evidence>
<evidence type="ECO:0000256" key="4">
    <source>
        <dbReference type="ARBA" id="ARBA00022970"/>
    </source>
</evidence>
<evidence type="ECO:0000256" key="8">
    <source>
        <dbReference type="SAM" id="Phobius"/>
    </source>
</evidence>
<comment type="subcellular location">
    <subcellularLocation>
        <location evidence="1">Membrane</location>
    </subcellularLocation>
</comment>
<protein>
    <recommendedName>
        <fullName evidence="9">Amino acid transporter transmembrane domain-containing protein</fullName>
    </recommendedName>
</protein>
<reference evidence="10" key="1">
    <citation type="submission" date="2022-04" db="EMBL/GenBank/DDBJ databases">
        <title>Carnegiea gigantea Genome sequencing and assembly v2.</title>
        <authorList>
            <person name="Copetti D."/>
            <person name="Sanderson M.J."/>
            <person name="Burquez A."/>
            <person name="Wojciechowski M.F."/>
        </authorList>
    </citation>
    <scope>NUCLEOTIDE SEQUENCE</scope>
    <source>
        <strain evidence="10">SGP5-SGP5p</strain>
        <tissue evidence="10">Aerial part</tissue>
    </source>
</reference>
<evidence type="ECO:0000256" key="5">
    <source>
        <dbReference type="ARBA" id="ARBA00022989"/>
    </source>
</evidence>
<accession>A0A9Q1K9Z8</accession>
<dbReference type="Pfam" id="PF01490">
    <property type="entry name" value="Aa_trans"/>
    <property type="match status" value="2"/>
</dbReference>
<dbReference type="Proteomes" id="UP001153076">
    <property type="component" value="Unassembled WGS sequence"/>
</dbReference>
<evidence type="ECO:0000313" key="10">
    <source>
        <dbReference type="EMBL" id="KAJ8439654.1"/>
    </source>
</evidence>
<evidence type="ECO:0000259" key="9">
    <source>
        <dbReference type="Pfam" id="PF01490"/>
    </source>
</evidence>
<dbReference type="EMBL" id="JAKOGI010000212">
    <property type="protein sequence ID" value="KAJ8439654.1"/>
    <property type="molecule type" value="Genomic_DNA"/>
</dbReference>
<dbReference type="GO" id="GO:0016020">
    <property type="term" value="C:membrane"/>
    <property type="evidence" value="ECO:0007669"/>
    <property type="project" value="UniProtKB-SubCell"/>
</dbReference>
<dbReference type="OrthoDB" id="1734009at2759"/>